<evidence type="ECO:0000313" key="17">
    <source>
        <dbReference type="Proteomes" id="UP000238153"/>
    </source>
</evidence>
<dbReference type="PROSITE" id="PS51191">
    <property type="entry name" value="FEMABX"/>
    <property type="match status" value="1"/>
</dbReference>
<dbReference type="EMBL" id="JAVSOO010000001">
    <property type="protein sequence ID" value="MDT4285440.1"/>
    <property type="molecule type" value="Genomic_DNA"/>
</dbReference>
<evidence type="ECO:0000256" key="2">
    <source>
        <dbReference type="ARBA" id="ARBA00009943"/>
    </source>
</evidence>
<keyword evidence="18" id="KW-1185">Reference proteome</keyword>
<dbReference type="PANTHER" id="PTHR36174:SF2">
    <property type="entry name" value="AMINOACYLTRANSFERASE FEMA"/>
    <property type="match status" value="1"/>
</dbReference>
<dbReference type="AlphaFoldDB" id="A0A2A1KFL9"/>
<dbReference type="OMA" id="CALFVEH"/>
<evidence type="ECO:0000256" key="14">
    <source>
        <dbReference type="SAM" id="Coils"/>
    </source>
</evidence>
<evidence type="ECO:0000256" key="6">
    <source>
        <dbReference type="ARBA" id="ARBA00022679"/>
    </source>
</evidence>
<reference evidence="16 17" key="1">
    <citation type="submission" date="2017-11" db="EMBL/GenBank/DDBJ databases">
        <authorList>
            <person name="Founou R.C."/>
            <person name="Founou L."/>
            <person name="Allam M."/>
            <person name="Ismail A."/>
            <person name="Essack S.Y."/>
        </authorList>
    </citation>
    <scope>NUCLEOTIDE SEQUENCE [LARGE SCALE GENOMIC DNA]</scope>
    <source>
        <strain evidence="16 17">G811N2B1</strain>
    </source>
</reference>
<dbReference type="Gene3D" id="1.20.58.90">
    <property type="match status" value="1"/>
</dbReference>
<dbReference type="EC" id="2.3.2.17" evidence="3"/>
<evidence type="ECO:0000256" key="12">
    <source>
        <dbReference type="ARBA" id="ARBA00032233"/>
    </source>
</evidence>
<comment type="catalytic activity">
    <reaction evidence="13">
        <text>beta-D-GlcNAc-(1-&gt;4)-Mur2Ac(oyl-L-Ala-D-isoglutaminyl-L-Lys-(N(6)-Gly)-D-Ala-D-Ala)-di-trans,octa-cis-undecaprenyl diphosphate + 2 glycyl-tRNA(Gly) = MurNAc-L-Ala-D-isoglutaminyl-L-Lys-(N(6)-tri-Gly)-D-Ala-D-Ala-diphospho-di-trans,octa-cis-undecaprenyl-GlcNAc + 2 tRNA(Gly) + 2 H(+)</text>
        <dbReference type="Rhea" id="RHEA:30439"/>
        <dbReference type="Rhea" id="RHEA-COMP:9664"/>
        <dbReference type="Rhea" id="RHEA-COMP:9683"/>
        <dbReference type="ChEBI" id="CHEBI:15378"/>
        <dbReference type="ChEBI" id="CHEBI:62234"/>
        <dbReference type="ChEBI" id="CHEBI:62235"/>
        <dbReference type="ChEBI" id="CHEBI:78442"/>
        <dbReference type="ChEBI" id="CHEBI:78522"/>
        <dbReference type="EC" id="2.3.2.17"/>
    </reaction>
</comment>
<keyword evidence="9 16" id="KW-0012">Acyltransferase</keyword>
<evidence type="ECO:0000256" key="11">
    <source>
        <dbReference type="ARBA" id="ARBA00030706"/>
    </source>
</evidence>
<dbReference type="SUPFAM" id="SSF46589">
    <property type="entry name" value="tRNA-binding arm"/>
    <property type="match status" value="1"/>
</dbReference>
<dbReference type="SUPFAM" id="SSF55729">
    <property type="entry name" value="Acyl-CoA N-acyltransferases (Nat)"/>
    <property type="match status" value="2"/>
</dbReference>
<dbReference type="EMBL" id="PGWX01000468">
    <property type="protein sequence ID" value="PPJ70528.1"/>
    <property type="molecule type" value="Genomic_DNA"/>
</dbReference>
<dbReference type="GO" id="GO:0009252">
    <property type="term" value="P:peptidoglycan biosynthetic process"/>
    <property type="evidence" value="ECO:0007669"/>
    <property type="project" value="UniProtKB-KW"/>
</dbReference>
<dbReference type="InterPro" id="IPR003447">
    <property type="entry name" value="FEMABX"/>
</dbReference>
<evidence type="ECO:0000256" key="1">
    <source>
        <dbReference type="ARBA" id="ARBA00004496"/>
    </source>
</evidence>
<keyword evidence="10" id="KW-0961">Cell wall biogenesis/degradation</keyword>
<dbReference type="InterPro" id="IPR016181">
    <property type="entry name" value="Acyl_CoA_acyltransferase"/>
</dbReference>
<comment type="similarity">
    <text evidence="2">Belongs to the FemABX family.</text>
</comment>
<dbReference type="Proteomes" id="UP001269271">
    <property type="component" value="Unassembled WGS sequence"/>
</dbReference>
<comment type="subcellular location">
    <subcellularLocation>
        <location evidence="1">Cytoplasm</location>
    </subcellularLocation>
</comment>
<evidence type="ECO:0000313" key="15">
    <source>
        <dbReference type="EMBL" id="MDT4285440.1"/>
    </source>
</evidence>
<evidence type="ECO:0000256" key="5">
    <source>
        <dbReference type="ARBA" id="ARBA00022490"/>
    </source>
</evidence>
<evidence type="ECO:0000313" key="16">
    <source>
        <dbReference type="EMBL" id="PPJ70528.1"/>
    </source>
</evidence>
<keyword evidence="5" id="KW-0963">Cytoplasm</keyword>
<organism evidence="16 17">
    <name type="scientific">Staphylococcus haemolyticus</name>
    <dbReference type="NCBI Taxonomy" id="1283"/>
    <lineage>
        <taxon>Bacteria</taxon>
        <taxon>Bacillati</taxon>
        <taxon>Bacillota</taxon>
        <taxon>Bacilli</taxon>
        <taxon>Bacillales</taxon>
        <taxon>Staphylococcaceae</taxon>
        <taxon>Staphylococcus</taxon>
    </lineage>
</organism>
<evidence type="ECO:0000313" key="18">
    <source>
        <dbReference type="Proteomes" id="UP001269271"/>
    </source>
</evidence>
<dbReference type="GO" id="GO:0008360">
    <property type="term" value="P:regulation of cell shape"/>
    <property type="evidence" value="ECO:0007669"/>
    <property type="project" value="UniProtKB-KW"/>
</dbReference>
<dbReference type="InterPro" id="IPR010978">
    <property type="entry name" value="tRNA-bd_arm"/>
</dbReference>
<keyword evidence="8" id="KW-0573">Peptidoglycan synthesis</keyword>
<reference evidence="15 18" key="2">
    <citation type="submission" date="2023-08" db="EMBL/GenBank/DDBJ databases">
        <title>Genomic surveillance of Staphylococcus haemolyticus neonatal outbreak in southern France.</title>
        <authorList>
            <person name="Magnan C."/>
            <person name="Morsli M."/>
            <person name="Thiery B."/>
            <person name="Salipante F."/>
            <person name="Attar J."/>
            <person name="Massimo D.M."/>
            <person name="Ory J."/>
            <person name="Pantel A."/>
            <person name="Lavigne J.-P."/>
        </authorList>
    </citation>
    <scope>NUCLEOTIDE SEQUENCE [LARGE SCALE GENOMIC DNA]</scope>
    <source>
        <strain evidence="15 18">NSH026</strain>
    </source>
</reference>
<dbReference type="RefSeq" id="WP_011275952.1">
    <property type="nucleotide sequence ID" value="NZ_BKAY01000002.1"/>
</dbReference>
<gene>
    <name evidence="16" type="ORF">CV019_12765</name>
    <name evidence="15" type="ORF">RO950_00190</name>
</gene>
<dbReference type="GO" id="GO:0016755">
    <property type="term" value="F:aminoacyltransferase activity"/>
    <property type="evidence" value="ECO:0007669"/>
    <property type="project" value="InterPro"/>
</dbReference>
<evidence type="ECO:0000256" key="13">
    <source>
        <dbReference type="ARBA" id="ARBA00047483"/>
    </source>
</evidence>
<keyword evidence="7" id="KW-0133">Cell shape</keyword>
<dbReference type="GO" id="GO:0000166">
    <property type="term" value="F:nucleotide binding"/>
    <property type="evidence" value="ECO:0007669"/>
    <property type="project" value="InterPro"/>
</dbReference>
<dbReference type="GO" id="GO:0071555">
    <property type="term" value="P:cell wall organization"/>
    <property type="evidence" value="ECO:0007669"/>
    <property type="project" value="UniProtKB-KW"/>
</dbReference>
<name>A0A2A1KFL9_STAHA</name>
<dbReference type="GO" id="GO:0005737">
    <property type="term" value="C:cytoplasm"/>
    <property type="evidence" value="ECO:0007669"/>
    <property type="project" value="UniProtKB-SubCell"/>
</dbReference>
<proteinExistence type="inferred from homology"/>
<feature type="coiled-coil region" evidence="14">
    <location>
        <begin position="240"/>
        <end position="301"/>
    </location>
</feature>
<evidence type="ECO:0000256" key="7">
    <source>
        <dbReference type="ARBA" id="ARBA00022960"/>
    </source>
</evidence>
<dbReference type="Gene3D" id="3.40.630.30">
    <property type="match status" value="2"/>
</dbReference>
<evidence type="ECO:0000256" key="4">
    <source>
        <dbReference type="ARBA" id="ARBA00016236"/>
    </source>
</evidence>
<dbReference type="Proteomes" id="UP000238153">
    <property type="component" value="Unassembled WGS sequence"/>
</dbReference>
<keyword evidence="14" id="KW-0175">Coiled coil</keyword>
<comment type="caution">
    <text evidence="16">The sequence shown here is derived from an EMBL/GenBank/DDBJ whole genome shotgun (WGS) entry which is preliminary data.</text>
</comment>
<evidence type="ECO:0000256" key="10">
    <source>
        <dbReference type="ARBA" id="ARBA00023316"/>
    </source>
</evidence>
<sequence length="409" mass="48422">MKFTKLNINEYRSFVEQQFSHYTQSMDLYDYRINRAGGVHIVGVKENGNVVAACLLTDARIFKVFKYFYTHRGPVMDFTNLALVEFFFKKLTHYVSMRRGVFILVDPYVLENIRSADGEIIEHFNNKQWFKVMNKLGYQHQGFTTGYSAMSQIRWHSILDLKDKSEQQLLKDMSYQTRRNIMKTIEMGVQIKTLSIKETNRFYRLYHMAEEKHGFHFQEEPYFKQMLEIYGDKACMKLAYIDLNKYINLLKQRAIELEEKVTEIKQSLKVNANSKKTKTKYHQLNQQLESLNKKIAKTEQLIITDGTLLDLAAALFIYNNHEMYYLSSGSNPKYNEFMGAYCLQWDMIRYAKEKGIERYNFYGITGDFGEDAEDYGVQQFKKGFNAFVEEYVGNFIKPVNKLLYKLYQK</sequence>
<evidence type="ECO:0000256" key="3">
    <source>
        <dbReference type="ARBA" id="ARBA00012466"/>
    </source>
</evidence>
<dbReference type="STRING" id="1283.ShL2_01599"/>
<dbReference type="Pfam" id="PF02388">
    <property type="entry name" value="FemAB"/>
    <property type="match status" value="1"/>
</dbReference>
<dbReference type="InterPro" id="IPR050644">
    <property type="entry name" value="PG_Glycine_Bridge_Synth"/>
</dbReference>
<evidence type="ECO:0000256" key="8">
    <source>
        <dbReference type="ARBA" id="ARBA00022984"/>
    </source>
</evidence>
<keyword evidence="6 16" id="KW-0808">Transferase</keyword>
<evidence type="ECO:0000256" key="9">
    <source>
        <dbReference type="ARBA" id="ARBA00023315"/>
    </source>
</evidence>
<dbReference type="GeneID" id="93781044"/>
<dbReference type="KEGG" id="shh:ShL2_01599"/>
<dbReference type="PANTHER" id="PTHR36174">
    <property type="entry name" value="LIPID II:GLYCINE GLYCYLTRANSFERASE"/>
    <property type="match status" value="1"/>
</dbReference>
<protein>
    <recommendedName>
        <fullName evidence="4">Aminoacyltransferase FemA</fullName>
        <ecNumber evidence="3">2.3.2.17</ecNumber>
    </recommendedName>
    <alternativeName>
        <fullName evidence="12">Factor essential for expression of methicillin resistance A</fullName>
    </alternativeName>
    <alternativeName>
        <fullName evidence="11">N-acetylmuramoyl-L-alanyl-D-glutamyl-L-lysyl-(N6-glycyl)-D-alanyl-D-alanine-diphosphoundecaprenyl-N-acetylglucosamine:glycine glycyltransferase</fullName>
    </alternativeName>
</protein>
<accession>A0A2A1KFL9</accession>